<feature type="compositionally biased region" description="Low complexity" evidence="4">
    <location>
        <begin position="199"/>
        <end position="211"/>
    </location>
</feature>
<feature type="compositionally biased region" description="Polar residues" evidence="4">
    <location>
        <begin position="47"/>
        <end position="56"/>
    </location>
</feature>
<dbReference type="PANTHER" id="PTHR18887:SF5">
    <property type="entry name" value="GOLGIN SUBFAMILY B MEMBER 1-LIKE"/>
    <property type="match status" value="1"/>
</dbReference>
<feature type="coiled-coil region" evidence="3">
    <location>
        <begin position="1019"/>
        <end position="1109"/>
    </location>
</feature>
<feature type="compositionally biased region" description="Polar residues" evidence="4">
    <location>
        <begin position="176"/>
        <end position="192"/>
    </location>
</feature>
<dbReference type="InterPro" id="IPR026202">
    <property type="entry name" value="GOLGB1"/>
</dbReference>
<feature type="coiled-coil region" evidence="3">
    <location>
        <begin position="1148"/>
        <end position="1189"/>
    </location>
</feature>
<dbReference type="InterPro" id="IPR012943">
    <property type="entry name" value="Cnn_1N"/>
</dbReference>
<feature type="compositionally biased region" description="Polar residues" evidence="4">
    <location>
        <begin position="69"/>
        <end position="88"/>
    </location>
</feature>
<dbReference type="STRING" id="1173061.A0A0J9X884"/>
<dbReference type="PANTHER" id="PTHR18887">
    <property type="entry name" value="GOLGI-ASSOCIATED PROTEIN GCP360-RELATED"/>
    <property type="match status" value="1"/>
</dbReference>
<accession>A0A0J9X884</accession>
<proteinExistence type="predicted"/>
<feature type="domain" description="Centrosomin N-terminal motif 1" evidence="5">
    <location>
        <begin position="363"/>
        <end position="430"/>
    </location>
</feature>
<dbReference type="GO" id="GO:0005815">
    <property type="term" value="C:microtubule organizing center"/>
    <property type="evidence" value="ECO:0007669"/>
    <property type="project" value="InterPro"/>
</dbReference>
<dbReference type="OrthoDB" id="4103918at2759"/>
<protein>
    <recommendedName>
        <fullName evidence="5">Centrosomin N-terminal motif 1 domain-containing protein</fullName>
    </recommendedName>
</protein>
<gene>
    <name evidence="6" type="ORF">BN980_GECA04s02936g</name>
</gene>
<evidence type="ECO:0000259" key="5">
    <source>
        <dbReference type="Pfam" id="PF07989"/>
    </source>
</evidence>
<organism evidence="6 7">
    <name type="scientific">Geotrichum candidum</name>
    <name type="common">Oospora lactis</name>
    <name type="synonym">Dipodascus geotrichum</name>
    <dbReference type="NCBI Taxonomy" id="1173061"/>
    <lineage>
        <taxon>Eukaryota</taxon>
        <taxon>Fungi</taxon>
        <taxon>Dikarya</taxon>
        <taxon>Ascomycota</taxon>
        <taxon>Saccharomycotina</taxon>
        <taxon>Dipodascomycetes</taxon>
        <taxon>Dipodascales</taxon>
        <taxon>Dipodascaceae</taxon>
        <taxon>Geotrichum</taxon>
    </lineage>
</organism>
<evidence type="ECO:0000256" key="1">
    <source>
        <dbReference type="ARBA" id="ARBA00004496"/>
    </source>
</evidence>
<feature type="region of interest" description="Disordered" evidence="4">
    <location>
        <begin position="811"/>
        <end position="832"/>
    </location>
</feature>
<name>A0A0J9X884_GEOCN</name>
<evidence type="ECO:0000256" key="3">
    <source>
        <dbReference type="SAM" id="Coils"/>
    </source>
</evidence>
<feature type="compositionally biased region" description="Low complexity" evidence="4">
    <location>
        <begin position="18"/>
        <end position="37"/>
    </location>
</feature>
<feature type="coiled-coil region" evidence="3">
    <location>
        <begin position="942"/>
        <end position="990"/>
    </location>
</feature>
<feature type="region of interest" description="Disordered" evidence="4">
    <location>
        <begin position="519"/>
        <end position="566"/>
    </location>
</feature>
<keyword evidence="3" id="KW-0175">Coiled coil</keyword>
<dbReference type="Gene3D" id="1.10.287.1490">
    <property type="match status" value="1"/>
</dbReference>
<dbReference type="Pfam" id="PF07989">
    <property type="entry name" value="Cnn_1N"/>
    <property type="match status" value="1"/>
</dbReference>
<keyword evidence="2" id="KW-0963">Cytoplasm</keyword>
<dbReference type="Proteomes" id="UP000242525">
    <property type="component" value="Unassembled WGS sequence"/>
</dbReference>
<feature type="compositionally biased region" description="Basic and acidic residues" evidence="4">
    <location>
        <begin position="540"/>
        <end position="560"/>
    </location>
</feature>
<feature type="compositionally biased region" description="Polar residues" evidence="4">
    <location>
        <begin position="145"/>
        <end position="167"/>
    </location>
</feature>
<keyword evidence="7" id="KW-1185">Reference proteome</keyword>
<feature type="coiled-coil region" evidence="3">
    <location>
        <begin position="397"/>
        <end position="471"/>
    </location>
</feature>
<evidence type="ECO:0000313" key="6">
    <source>
        <dbReference type="EMBL" id="CDO53017.1"/>
    </source>
</evidence>
<comment type="subcellular location">
    <subcellularLocation>
        <location evidence="1">Cytoplasm</location>
    </subcellularLocation>
</comment>
<evidence type="ECO:0000313" key="7">
    <source>
        <dbReference type="Proteomes" id="UP000242525"/>
    </source>
</evidence>
<comment type="caution">
    <text evidence="6">The sequence shown here is derived from an EMBL/GenBank/DDBJ whole genome shotgun (WGS) entry which is preliminary data.</text>
</comment>
<evidence type="ECO:0000256" key="4">
    <source>
        <dbReference type="SAM" id="MobiDB-lite"/>
    </source>
</evidence>
<feature type="region of interest" description="Disordered" evidence="4">
    <location>
        <begin position="145"/>
        <end position="211"/>
    </location>
</feature>
<dbReference type="GO" id="GO:0005794">
    <property type="term" value="C:Golgi apparatus"/>
    <property type="evidence" value="ECO:0007669"/>
    <property type="project" value="InterPro"/>
</dbReference>
<feature type="region of interest" description="Disordered" evidence="4">
    <location>
        <begin position="1"/>
        <end position="88"/>
    </location>
</feature>
<dbReference type="EMBL" id="CCBN010000004">
    <property type="protein sequence ID" value="CDO53017.1"/>
    <property type="molecule type" value="Genomic_DNA"/>
</dbReference>
<evidence type="ECO:0000256" key="2">
    <source>
        <dbReference type="ARBA" id="ARBA00022490"/>
    </source>
</evidence>
<dbReference type="SUPFAM" id="SSF90257">
    <property type="entry name" value="Myosin rod fragments"/>
    <property type="match status" value="1"/>
</dbReference>
<reference evidence="6" key="1">
    <citation type="submission" date="2014-03" db="EMBL/GenBank/DDBJ databases">
        <authorList>
            <person name="Casaregola S."/>
        </authorList>
    </citation>
    <scope>NUCLEOTIDE SEQUENCE [LARGE SCALE GENOMIC DNA]</scope>
    <source>
        <strain evidence="6">CLIB 918</strain>
    </source>
</reference>
<sequence length="1384" mass="158469">MSAPATPIRESQNEFFLSHLSNGLPDSSSSSLDSPGSDGREVENEQDAINSSSSAGFPNIPTEFHTEQQDTSLDVVSDSSIKSPSRSTILLEDEEAMIGELNHNTNNRLIASPDAVSYSSIKSPSRSTILSEDEEAAVDELNHNNSSNLIASPSQNRDSKPPSTGVHTQKLLPDSPRSQSPLRSKTSSSTKNLLHVNRSDLPLSPSSSLHSSRSYSIEFTTDQSLSNNNFNSTSTPTLMKLQHRESESTIKATPALSDATELVSPLVKPKDESEVNLNSVSSLENFRSSQYDSLKSPRFELGELEDFIPDLHLHNAKAKSDNAVRDDASLPDKKLADENVLHKSIGVSNDKNNDSLPTIGVKKEQSVIDSLKQENFRLQLRVVFMENHMNSTSTAGVAELRSKLAESEANRLATKNENDRLRQTIASLDNEEVSEEKERIKAHIQHMQDEVSMYEHERIEFEQERAEWKQKEDEIKAFYEEKLHNQKMEMLDLVKKNEELLYRLGDSDSRNDNYLNHFDEISDTGKNSRSLPRARSRNLSRTDSRSLRPESRLSRNDSKPNRPVRRLQSSLKIQKLLETFYSAQNLLIDPEDVSHSRRISISEFEANLDDDSSNFDAFGVLLRQLEYYIGNHVDIYNSTVNEAEHYQRSYEELEEAYKTAKLDLENAVGRTEAESAINHYERELTKQNEVIKDLESEKEELWDNVRAVNQGLAEIEEDRNRLVQLNDELSARIIELESPAVSQEPAPVTNDYEQLLNDLEMKEKEVKDISDDLLNCEAELESKDGEIKALHERVKSLKTQLNSYIEDLEKDQQKKRGVDKGGSALSDTTLAENENHDYNQEIVDKVLNGVCEFFNEDATIDDLVQHLDDMFDSFKEFDKIVEELHQANTVNSEFTNLIDEKDQEIVDLKLQLSSNISQISDLKTNNEQIKLELEARDNSARLEELETILKTREQELDASEERKAELEEAQANLNATIQHMEKEHESLKSTHVHVLQEYNTKEETIQMLEEEQQLLVGEKDQLMVKKEQLMNDKKQLIEEKKTLKRQMGAVEGELNNYRDENEKLLSHIDGLDESYEQLMRFVDEKDTLINNLTKECTKLTKDIKKLHHNYNKEASKSNSLERRILSLVQANRSVSSSPGNVSVGTAFKQKTFQRMLQLEKDHEENQNELQVLRAELKTAEQDLITQSEKYASQGSDFFGLLSNLLMLVSKSIDEKPWHDKLAQSMDDIRANPTNHVNNCNILCTLILDGVKIIADNCVFYENQITSLKQQQSPEAIHLPKNQQEYQHHQHQLKNPKQQNQFRTASSELMQRMSSTFTGQIWIYRYTEMKKRFEKEREARKLEFSSYHDYVRKLEDDLHKYQLQYKTAAETLNSLLQPQPQTQGL</sequence>